<reference evidence="1 2" key="2">
    <citation type="submission" date="2018-11" db="EMBL/GenBank/DDBJ databases">
        <authorList>
            <consortium name="Pathogen Informatics"/>
        </authorList>
    </citation>
    <scope>NUCLEOTIDE SEQUENCE [LARGE SCALE GENOMIC DNA]</scope>
</reference>
<dbReference type="EMBL" id="UYSL01000691">
    <property type="protein sequence ID" value="VDL64273.1"/>
    <property type="molecule type" value="Genomic_DNA"/>
</dbReference>
<keyword evidence="2" id="KW-1185">Reference proteome</keyword>
<gene>
    <name evidence="1" type="ORF">NBR_LOCUS1056</name>
</gene>
<reference evidence="3" key="1">
    <citation type="submission" date="2017-02" db="UniProtKB">
        <authorList>
            <consortium name="WormBaseParasite"/>
        </authorList>
    </citation>
    <scope>IDENTIFICATION</scope>
</reference>
<accession>A0A0N4XEV3</accession>
<dbReference type="Proteomes" id="UP000271162">
    <property type="component" value="Unassembled WGS sequence"/>
</dbReference>
<evidence type="ECO:0000313" key="1">
    <source>
        <dbReference type="EMBL" id="VDL64273.1"/>
    </source>
</evidence>
<organism evidence="3">
    <name type="scientific">Nippostrongylus brasiliensis</name>
    <name type="common">Rat hookworm</name>
    <dbReference type="NCBI Taxonomy" id="27835"/>
    <lineage>
        <taxon>Eukaryota</taxon>
        <taxon>Metazoa</taxon>
        <taxon>Ecdysozoa</taxon>
        <taxon>Nematoda</taxon>
        <taxon>Chromadorea</taxon>
        <taxon>Rhabditida</taxon>
        <taxon>Rhabditina</taxon>
        <taxon>Rhabditomorpha</taxon>
        <taxon>Strongyloidea</taxon>
        <taxon>Heligmosomidae</taxon>
        <taxon>Nippostrongylus</taxon>
    </lineage>
</organism>
<dbReference type="WBParaSite" id="NBR_0000105501-mRNA-1">
    <property type="protein sequence ID" value="NBR_0000105501-mRNA-1"/>
    <property type="gene ID" value="NBR_0000105501"/>
</dbReference>
<evidence type="ECO:0000313" key="3">
    <source>
        <dbReference type="WBParaSite" id="NBR_0000105501-mRNA-1"/>
    </source>
</evidence>
<protein>
    <submittedName>
        <fullName evidence="3">Coat protein</fullName>
    </submittedName>
</protein>
<dbReference type="AlphaFoldDB" id="A0A0N4XEV3"/>
<name>A0A0N4XEV3_NIPBR</name>
<proteinExistence type="predicted"/>
<sequence>MPKNVRTINAGKNSRRWSRNETLASGLEFIR</sequence>
<evidence type="ECO:0000313" key="2">
    <source>
        <dbReference type="Proteomes" id="UP000271162"/>
    </source>
</evidence>